<dbReference type="InterPro" id="IPR012334">
    <property type="entry name" value="Pectin_lyas_fold"/>
</dbReference>
<evidence type="ECO:0000313" key="2">
    <source>
        <dbReference type="EMBL" id="PHT42519.1"/>
    </source>
</evidence>
<dbReference type="AlphaFoldDB" id="A0A2G2WBG6"/>
<gene>
    <name evidence="2" type="ORF">CQW23_16544</name>
</gene>
<dbReference type="Proteomes" id="UP000224567">
    <property type="component" value="Unassembled WGS sequence"/>
</dbReference>
<keyword evidence="1" id="KW-0812">Transmembrane</keyword>
<proteinExistence type="predicted"/>
<dbReference type="Gene3D" id="2.160.20.10">
    <property type="entry name" value="Single-stranded right-handed beta-helix, Pectin lyase-like"/>
    <property type="match status" value="1"/>
</dbReference>
<accession>A0A2G2WBG6</accession>
<dbReference type="OrthoDB" id="187139at2759"/>
<sequence length="116" mass="12807">MHEMILSRWILSSGMMLGYLRGSAGVGRACWLSFMLLHSFALRGGTFGMLHAATGILFFGYDFSVMLMQKLPSTTFNLTDFGWAGDDVTLNTVTFERAILTISKLVKRGGGQLHSH</sequence>
<keyword evidence="3" id="KW-1185">Reference proteome</keyword>
<protein>
    <submittedName>
        <fullName evidence="2">Uncharacterized protein</fullName>
    </submittedName>
</protein>
<reference evidence="2 3" key="1">
    <citation type="journal article" date="2017" name="Genome Biol.">
        <title>New reference genome sequences of hot pepper reveal the massive evolution of plant disease-resistance genes by retroduplication.</title>
        <authorList>
            <person name="Kim S."/>
            <person name="Park J."/>
            <person name="Yeom S.I."/>
            <person name="Kim Y.M."/>
            <person name="Seo E."/>
            <person name="Kim K.T."/>
            <person name="Kim M.S."/>
            <person name="Lee J.M."/>
            <person name="Cheong K."/>
            <person name="Shin H.S."/>
            <person name="Kim S.B."/>
            <person name="Han K."/>
            <person name="Lee J."/>
            <person name="Park M."/>
            <person name="Lee H.A."/>
            <person name="Lee H.Y."/>
            <person name="Lee Y."/>
            <person name="Oh S."/>
            <person name="Lee J.H."/>
            <person name="Choi E."/>
            <person name="Choi E."/>
            <person name="Lee S.E."/>
            <person name="Jeon J."/>
            <person name="Kim H."/>
            <person name="Choi G."/>
            <person name="Song H."/>
            <person name="Lee J."/>
            <person name="Lee S.C."/>
            <person name="Kwon J.K."/>
            <person name="Lee H.Y."/>
            <person name="Koo N."/>
            <person name="Hong Y."/>
            <person name="Kim R.W."/>
            <person name="Kang W.H."/>
            <person name="Huh J.H."/>
            <person name="Kang B.C."/>
            <person name="Yang T.J."/>
            <person name="Lee Y.H."/>
            <person name="Bennetzen J.L."/>
            <person name="Choi D."/>
        </authorList>
    </citation>
    <scope>NUCLEOTIDE SEQUENCE [LARGE SCALE GENOMIC DNA]</scope>
    <source>
        <strain evidence="3">cv. PBC81</strain>
    </source>
</reference>
<dbReference type="EMBL" id="MLFT02000007">
    <property type="protein sequence ID" value="PHT42519.1"/>
    <property type="molecule type" value="Genomic_DNA"/>
</dbReference>
<name>A0A2G2WBG6_CAPBA</name>
<evidence type="ECO:0000256" key="1">
    <source>
        <dbReference type="SAM" id="Phobius"/>
    </source>
</evidence>
<comment type="caution">
    <text evidence="2">The sequence shown here is derived from an EMBL/GenBank/DDBJ whole genome shotgun (WGS) entry which is preliminary data.</text>
</comment>
<reference evidence="3" key="2">
    <citation type="journal article" date="2017" name="J. Anim. Genet.">
        <title>Multiple reference genome sequences of hot pepper reveal the massive evolution of plant disease resistance genes by retroduplication.</title>
        <authorList>
            <person name="Kim S."/>
            <person name="Park J."/>
            <person name="Yeom S.-I."/>
            <person name="Kim Y.-M."/>
            <person name="Seo E."/>
            <person name="Kim K.-T."/>
            <person name="Kim M.-S."/>
            <person name="Lee J.M."/>
            <person name="Cheong K."/>
            <person name="Shin H.-S."/>
            <person name="Kim S.-B."/>
            <person name="Han K."/>
            <person name="Lee J."/>
            <person name="Park M."/>
            <person name="Lee H.-A."/>
            <person name="Lee H.-Y."/>
            <person name="Lee Y."/>
            <person name="Oh S."/>
            <person name="Lee J.H."/>
            <person name="Choi E."/>
            <person name="Choi E."/>
            <person name="Lee S.E."/>
            <person name="Jeon J."/>
            <person name="Kim H."/>
            <person name="Choi G."/>
            <person name="Song H."/>
            <person name="Lee J."/>
            <person name="Lee S.-C."/>
            <person name="Kwon J.-K."/>
            <person name="Lee H.-Y."/>
            <person name="Koo N."/>
            <person name="Hong Y."/>
            <person name="Kim R.W."/>
            <person name="Kang W.-H."/>
            <person name="Huh J.H."/>
            <person name="Kang B.-C."/>
            <person name="Yang T.-J."/>
            <person name="Lee Y.-H."/>
            <person name="Bennetzen J.L."/>
            <person name="Choi D."/>
        </authorList>
    </citation>
    <scope>NUCLEOTIDE SEQUENCE [LARGE SCALE GENOMIC DNA]</scope>
    <source>
        <strain evidence="3">cv. PBC81</strain>
    </source>
</reference>
<feature type="transmembrane region" description="Helical" evidence="1">
    <location>
        <begin position="47"/>
        <end position="68"/>
    </location>
</feature>
<dbReference type="STRING" id="33114.A0A2G2WBG6"/>
<organism evidence="2 3">
    <name type="scientific">Capsicum baccatum</name>
    <name type="common">Peruvian pepper</name>
    <dbReference type="NCBI Taxonomy" id="33114"/>
    <lineage>
        <taxon>Eukaryota</taxon>
        <taxon>Viridiplantae</taxon>
        <taxon>Streptophyta</taxon>
        <taxon>Embryophyta</taxon>
        <taxon>Tracheophyta</taxon>
        <taxon>Spermatophyta</taxon>
        <taxon>Magnoliopsida</taxon>
        <taxon>eudicotyledons</taxon>
        <taxon>Gunneridae</taxon>
        <taxon>Pentapetalae</taxon>
        <taxon>asterids</taxon>
        <taxon>lamiids</taxon>
        <taxon>Solanales</taxon>
        <taxon>Solanaceae</taxon>
        <taxon>Solanoideae</taxon>
        <taxon>Capsiceae</taxon>
        <taxon>Capsicum</taxon>
    </lineage>
</organism>
<keyword evidence="1" id="KW-1133">Transmembrane helix</keyword>
<keyword evidence="1" id="KW-0472">Membrane</keyword>
<evidence type="ECO:0000313" key="3">
    <source>
        <dbReference type="Proteomes" id="UP000224567"/>
    </source>
</evidence>